<organism evidence="1">
    <name type="scientific">marine metagenome</name>
    <dbReference type="NCBI Taxonomy" id="408172"/>
    <lineage>
        <taxon>unclassified sequences</taxon>
        <taxon>metagenomes</taxon>
        <taxon>ecological metagenomes</taxon>
    </lineage>
</organism>
<sequence>MCGRYVVTNAVHKTREIVKSTIAVNDADNFNASPQQKLP</sequence>
<dbReference type="AlphaFoldDB" id="A0A382GHE5"/>
<dbReference type="EMBL" id="UINC01055350">
    <property type="protein sequence ID" value="SVB74124.1"/>
    <property type="molecule type" value="Genomic_DNA"/>
</dbReference>
<protein>
    <submittedName>
        <fullName evidence="1">Uncharacterized protein</fullName>
    </submittedName>
</protein>
<evidence type="ECO:0000313" key="1">
    <source>
        <dbReference type="EMBL" id="SVB74124.1"/>
    </source>
</evidence>
<proteinExistence type="predicted"/>
<feature type="non-terminal residue" evidence="1">
    <location>
        <position position="39"/>
    </location>
</feature>
<reference evidence="1" key="1">
    <citation type="submission" date="2018-05" db="EMBL/GenBank/DDBJ databases">
        <authorList>
            <person name="Lanie J.A."/>
            <person name="Ng W.-L."/>
            <person name="Kazmierczak K.M."/>
            <person name="Andrzejewski T.M."/>
            <person name="Davidsen T.M."/>
            <person name="Wayne K.J."/>
            <person name="Tettelin H."/>
            <person name="Glass J.I."/>
            <person name="Rusch D."/>
            <person name="Podicherti R."/>
            <person name="Tsui H.-C.T."/>
            <person name="Winkler M.E."/>
        </authorList>
    </citation>
    <scope>NUCLEOTIDE SEQUENCE</scope>
</reference>
<name>A0A382GHE5_9ZZZZ</name>
<gene>
    <name evidence="1" type="ORF">METZ01_LOCUS226978</name>
</gene>
<accession>A0A382GHE5</accession>